<dbReference type="Proteomes" id="UP000742024">
    <property type="component" value="Unassembled WGS sequence"/>
</dbReference>
<evidence type="ECO:0000313" key="5">
    <source>
        <dbReference type="Proteomes" id="UP000784919"/>
    </source>
</evidence>
<dbReference type="EMBL" id="SRPS01000168">
    <property type="protein sequence ID" value="KAG5964513.1"/>
    <property type="molecule type" value="Genomic_DNA"/>
</dbReference>
<evidence type="ECO:0000313" key="2">
    <source>
        <dbReference type="EMBL" id="KAG5956294.1"/>
    </source>
</evidence>
<dbReference type="Proteomes" id="UP000784919">
    <property type="component" value="Unassembled WGS sequence"/>
</dbReference>
<dbReference type="OrthoDB" id="4186099at2759"/>
<dbReference type="EMBL" id="SRPR01000212">
    <property type="protein sequence ID" value="KAG5956294.1"/>
    <property type="molecule type" value="Genomic_DNA"/>
</dbReference>
<evidence type="ECO:0008006" key="6">
    <source>
        <dbReference type="Google" id="ProtNLM"/>
    </source>
</evidence>
<feature type="chain" id="PRO_5040454704" description="Secreted protein" evidence="1">
    <location>
        <begin position="24"/>
        <end position="97"/>
    </location>
</feature>
<accession>A0A9P7MQW8</accession>
<comment type="caution">
    <text evidence="3">The sequence shown here is derived from an EMBL/GenBank/DDBJ whole genome shotgun (WGS) entry which is preliminary data.</text>
</comment>
<sequence>MVQITSLMVAVIMAITSATQAGAWDCTPGLLYCAGNLLRHGYNGGNITEAAKAANVKDLYYYQALFKCEADGGITYAEPCLFDCENGGRGENDFCSL</sequence>
<evidence type="ECO:0000313" key="4">
    <source>
        <dbReference type="Proteomes" id="UP000742024"/>
    </source>
</evidence>
<organism evidence="3 5">
    <name type="scientific">Claviceps arundinis</name>
    <dbReference type="NCBI Taxonomy" id="1623583"/>
    <lineage>
        <taxon>Eukaryota</taxon>
        <taxon>Fungi</taxon>
        <taxon>Dikarya</taxon>
        <taxon>Ascomycota</taxon>
        <taxon>Pezizomycotina</taxon>
        <taxon>Sordariomycetes</taxon>
        <taxon>Hypocreomycetidae</taxon>
        <taxon>Hypocreales</taxon>
        <taxon>Clavicipitaceae</taxon>
        <taxon>Claviceps</taxon>
    </lineage>
</organism>
<keyword evidence="1" id="KW-0732">Signal</keyword>
<protein>
    <recommendedName>
        <fullName evidence="6">Secreted protein</fullName>
    </recommendedName>
</protein>
<feature type="signal peptide" evidence="1">
    <location>
        <begin position="1"/>
        <end position="23"/>
    </location>
</feature>
<keyword evidence="4" id="KW-1185">Reference proteome</keyword>
<name>A0A9P7MQW8_9HYPO</name>
<proteinExistence type="predicted"/>
<evidence type="ECO:0000256" key="1">
    <source>
        <dbReference type="SAM" id="SignalP"/>
    </source>
</evidence>
<evidence type="ECO:0000313" key="3">
    <source>
        <dbReference type="EMBL" id="KAG5964513.1"/>
    </source>
</evidence>
<dbReference type="AlphaFoldDB" id="A0A9P7MQW8"/>
<reference evidence="3 4" key="1">
    <citation type="journal article" date="2020" name="bioRxiv">
        <title>Whole genome comparisons of ergot fungi reveals the divergence and evolution of species within the genus Claviceps are the result of varying mechanisms driving genome evolution and host range expansion.</title>
        <authorList>
            <person name="Wyka S.A."/>
            <person name="Mondo S.J."/>
            <person name="Liu M."/>
            <person name="Dettman J."/>
            <person name="Nalam V."/>
            <person name="Broders K.D."/>
        </authorList>
    </citation>
    <scope>NUCLEOTIDE SEQUENCE</scope>
    <source>
        <strain evidence="3">CCC 1102</strain>
        <strain evidence="2 4">LM583</strain>
    </source>
</reference>
<gene>
    <name evidence="3" type="ORF">E4U56_002169</name>
    <name evidence="2" type="ORF">E4U57_002741</name>
</gene>